<reference evidence="3 4" key="1">
    <citation type="submission" date="2020-04" db="EMBL/GenBank/DDBJ databases">
        <title>Perkinsus olseni comparative genomics.</title>
        <authorList>
            <person name="Bogema D.R."/>
        </authorList>
    </citation>
    <scope>NUCLEOTIDE SEQUENCE [LARGE SCALE GENOMIC DNA]</scope>
    <source>
        <strain evidence="3">ATCC PRA-205</strain>
    </source>
</reference>
<feature type="non-terminal residue" evidence="3">
    <location>
        <position position="1"/>
    </location>
</feature>
<dbReference type="PANTHER" id="PTHR45703:SF36">
    <property type="entry name" value="DYNEIN HEAVY CHAIN, CYTOPLASMIC"/>
    <property type="match status" value="1"/>
</dbReference>
<dbReference type="Proteomes" id="UP000574390">
    <property type="component" value="Unassembled WGS sequence"/>
</dbReference>
<dbReference type="GO" id="GO:0051959">
    <property type="term" value="F:dynein light intermediate chain binding"/>
    <property type="evidence" value="ECO:0007669"/>
    <property type="project" value="InterPro"/>
</dbReference>
<name>A0A7J6TLD5_PEROL</name>
<organism evidence="3 4">
    <name type="scientific">Perkinsus olseni</name>
    <name type="common">Perkinsus atlanticus</name>
    <dbReference type="NCBI Taxonomy" id="32597"/>
    <lineage>
        <taxon>Eukaryota</taxon>
        <taxon>Sar</taxon>
        <taxon>Alveolata</taxon>
        <taxon>Perkinsozoa</taxon>
        <taxon>Perkinsea</taxon>
        <taxon>Perkinsida</taxon>
        <taxon>Perkinsidae</taxon>
        <taxon>Perkinsus</taxon>
    </lineage>
</organism>
<dbReference type="InterPro" id="IPR013602">
    <property type="entry name" value="Dynein_heavy_linker"/>
</dbReference>
<dbReference type="PANTHER" id="PTHR45703">
    <property type="entry name" value="DYNEIN HEAVY CHAIN"/>
    <property type="match status" value="1"/>
</dbReference>
<accession>A0A7J6TLD5</accession>
<evidence type="ECO:0000313" key="3">
    <source>
        <dbReference type="EMBL" id="KAF4746134.1"/>
    </source>
</evidence>
<feature type="compositionally biased region" description="Basic residues" evidence="1">
    <location>
        <begin position="92"/>
        <end position="102"/>
    </location>
</feature>
<feature type="region of interest" description="Disordered" evidence="1">
    <location>
        <begin position="717"/>
        <end position="754"/>
    </location>
</feature>
<dbReference type="GO" id="GO:0045505">
    <property type="term" value="F:dynein intermediate chain binding"/>
    <property type="evidence" value="ECO:0007669"/>
    <property type="project" value="InterPro"/>
</dbReference>
<dbReference type="Pfam" id="PF08393">
    <property type="entry name" value="DHC_N2"/>
    <property type="match status" value="1"/>
</dbReference>
<comment type="caution">
    <text evidence="3">The sequence shown here is derived from an EMBL/GenBank/DDBJ whole genome shotgun (WGS) entry which is preliminary data.</text>
</comment>
<evidence type="ECO:0000313" key="4">
    <source>
        <dbReference type="Proteomes" id="UP000574390"/>
    </source>
</evidence>
<dbReference type="AlphaFoldDB" id="A0A7J6TLD5"/>
<sequence length="768" mass="87032">MPLQVLTWYNVYLPLLGIDDDHGITLTSTDKDDEHIINTINTAEQHQHQLKTTTTCSSSSSTTPGHQADNTTLGDSQRRGTRRGSLGEKARKQSMMKNHHRATSQLSRTISRMKDKLYKLRKCREDIMNICPEGIIQYKMFEIHTKGVTDTFMKVIDDAMRSILDYMYDDLCTRLDSMERRWEECLHIVTSVAQSEEDLSKLKSYMSSIGEDIKKPNMEELNDLKEIYNSVLSEYYYHRIDDNTIIERIITMSHWPLTIAMECIERGKRIEVEKRDFINKLANDKEEFTRDIIQWNVDMKHIKDDLDDITKANEYAVKVSGLHDRLMNGQKRVDNFHKREALFGIEPTDTEALDTITSIYNDYYSLWSIAIDYKCGEDEWMKGSPLMKLRAVDIHDTINKWKAEINKLEKDVFNDNINNPVQVKVIDDLKNRMQYFVSEYMWIIDSVGIDGCEHFMLPRYWYQILHTIKTPTTTTSAAVGKRGGVGAEPELPPLITDLTLNHLDGINNNRDKVKAVIKEAKQQYSNRITLSDIKKEWLVSSSSENAAGVGGAGSVVGSVVVMVRVVTDDDGMERYVLDDDGIRSNIIPKIEQHADTLVHIKQSLPPPLSTIVGHAYLDDDEDEEGVMLAFIKDLDGFGKTMRAIGEVFELISQIRGLYRLIRLYNNKRRNRDHAHQQQRQQSGDEDGDDDGDVIGYVDEIWNEVFIPSLVRGCIKGEDKDGGVAEEDPSDPSLSQGGGGASPEEDGGVGGGGGIAIPAARVIEAAKTH</sequence>
<dbReference type="GO" id="GO:0030286">
    <property type="term" value="C:dynein complex"/>
    <property type="evidence" value="ECO:0007669"/>
    <property type="project" value="InterPro"/>
</dbReference>
<dbReference type="EMBL" id="JABANM010006306">
    <property type="protein sequence ID" value="KAF4746134.1"/>
    <property type="molecule type" value="Genomic_DNA"/>
</dbReference>
<dbReference type="GO" id="GO:0007018">
    <property type="term" value="P:microtubule-based movement"/>
    <property type="evidence" value="ECO:0007669"/>
    <property type="project" value="InterPro"/>
</dbReference>
<evidence type="ECO:0000259" key="2">
    <source>
        <dbReference type="Pfam" id="PF08393"/>
    </source>
</evidence>
<feature type="compositionally biased region" description="Polar residues" evidence="1">
    <location>
        <begin position="64"/>
        <end position="75"/>
    </location>
</feature>
<feature type="compositionally biased region" description="Low complexity" evidence="1">
    <location>
        <begin position="52"/>
        <end position="63"/>
    </location>
</feature>
<protein>
    <recommendedName>
        <fullName evidence="2">Dynein heavy chain linker domain-containing protein</fullName>
    </recommendedName>
</protein>
<evidence type="ECO:0000256" key="1">
    <source>
        <dbReference type="SAM" id="MobiDB-lite"/>
    </source>
</evidence>
<dbReference type="InterPro" id="IPR026983">
    <property type="entry name" value="DHC"/>
</dbReference>
<feature type="compositionally biased region" description="Acidic residues" evidence="1">
    <location>
        <begin position="683"/>
        <end position="692"/>
    </location>
</feature>
<feature type="region of interest" description="Disordered" evidence="1">
    <location>
        <begin position="669"/>
        <end position="693"/>
    </location>
</feature>
<gene>
    <name evidence="3" type="ORF">FOZ62_024629</name>
</gene>
<proteinExistence type="predicted"/>
<feature type="region of interest" description="Disordered" evidence="1">
    <location>
        <begin position="52"/>
        <end position="106"/>
    </location>
</feature>
<feature type="domain" description="Dynein heavy chain linker" evidence="2">
    <location>
        <begin position="354"/>
        <end position="538"/>
    </location>
</feature>